<accession>A0AAV2RFK8</accession>
<reference evidence="1 2" key="1">
    <citation type="submission" date="2024-05" db="EMBL/GenBank/DDBJ databases">
        <authorList>
            <person name="Wallberg A."/>
        </authorList>
    </citation>
    <scope>NUCLEOTIDE SEQUENCE [LARGE SCALE GENOMIC DNA]</scope>
</reference>
<comment type="caution">
    <text evidence="1">The sequence shown here is derived from an EMBL/GenBank/DDBJ whole genome shotgun (WGS) entry which is preliminary data.</text>
</comment>
<dbReference type="AlphaFoldDB" id="A0AAV2RFK8"/>
<proteinExistence type="predicted"/>
<sequence>NVHVIIFFLYHFGSQHIRPVACSPTGNGLYFLYSNWPKEKIEEHESYKPDDDELTSLDFPHMANEIDKDGLNSIDSLVLNEEEDKEVLNSIDSLVLNGEG</sequence>
<organism evidence="1 2">
    <name type="scientific">Meganyctiphanes norvegica</name>
    <name type="common">Northern krill</name>
    <name type="synonym">Thysanopoda norvegica</name>
    <dbReference type="NCBI Taxonomy" id="48144"/>
    <lineage>
        <taxon>Eukaryota</taxon>
        <taxon>Metazoa</taxon>
        <taxon>Ecdysozoa</taxon>
        <taxon>Arthropoda</taxon>
        <taxon>Crustacea</taxon>
        <taxon>Multicrustacea</taxon>
        <taxon>Malacostraca</taxon>
        <taxon>Eumalacostraca</taxon>
        <taxon>Eucarida</taxon>
        <taxon>Euphausiacea</taxon>
        <taxon>Euphausiidae</taxon>
        <taxon>Meganyctiphanes</taxon>
    </lineage>
</organism>
<protein>
    <submittedName>
        <fullName evidence="1">Uncharacterized protein</fullName>
    </submittedName>
</protein>
<gene>
    <name evidence="1" type="ORF">MNOR_LOCUS23053</name>
</gene>
<dbReference type="Proteomes" id="UP001497623">
    <property type="component" value="Unassembled WGS sequence"/>
</dbReference>
<feature type="non-terminal residue" evidence="1">
    <location>
        <position position="100"/>
    </location>
</feature>
<dbReference type="EMBL" id="CAXKWB010019916">
    <property type="protein sequence ID" value="CAL4122331.1"/>
    <property type="molecule type" value="Genomic_DNA"/>
</dbReference>
<feature type="non-terminal residue" evidence="1">
    <location>
        <position position="1"/>
    </location>
</feature>
<evidence type="ECO:0000313" key="2">
    <source>
        <dbReference type="Proteomes" id="UP001497623"/>
    </source>
</evidence>
<name>A0AAV2RFK8_MEGNR</name>
<evidence type="ECO:0000313" key="1">
    <source>
        <dbReference type="EMBL" id="CAL4122331.1"/>
    </source>
</evidence>
<keyword evidence="2" id="KW-1185">Reference proteome</keyword>